<dbReference type="SUPFAM" id="SSF54995">
    <property type="entry name" value="Ribosomal protein S6"/>
    <property type="match status" value="1"/>
</dbReference>
<dbReference type="NCBIfam" id="TIGR00166">
    <property type="entry name" value="S6"/>
    <property type="match status" value="1"/>
</dbReference>
<dbReference type="InterPro" id="IPR014717">
    <property type="entry name" value="Transl_elong_EF1B/ribsomal_bS6"/>
</dbReference>
<comment type="function">
    <text evidence="3">Binds together with bS18 to 16S ribosomal RNA.</text>
</comment>
<dbReference type="Gene3D" id="3.30.70.60">
    <property type="match status" value="1"/>
</dbReference>
<dbReference type="InterPro" id="IPR020814">
    <property type="entry name" value="Ribosomal_S6_plastid/chlpt"/>
</dbReference>
<dbReference type="GO" id="GO:0005840">
    <property type="term" value="C:ribosome"/>
    <property type="evidence" value="ECO:0007669"/>
    <property type="project" value="UniProtKB-KW"/>
</dbReference>
<keyword evidence="3" id="KW-0687">Ribonucleoprotein</keyword>
<protein>
    <recommendedName>
        <fullName evidence="2 3">Small ribosomal subunit protein bS6</fullName>
    </recommendedName>
</protein>
<comment type="similarity">
    <text evidence="1 3">Belongs to the bacterial ribosomal protein bS6 family.</text>
</comment>
<dbReference type="GO" id="GO:1990904">
    <property type="term" value="C:ribonucleoprotein complex"/>
    <property type="evidence" value="ECO:0007669"/>
    <property type="project" value="UniProtKB-KW"/>
</dbReference>
<dbReference type="GO" id="GO:0006412">
    <property type="term" value="P:translation"/>
    <property type="evidence" value="ECO:0007669"/>
    <property type="project" value="UniProtKB-UniRule"/>
</dbReference>
<dbReference type="Pfam" id="PF01250">
    <property type="entry name" value="Ribosomal_S6"/>
    <property type="match status" value="1"/>
</dbReference>
<dbReference type="InterPro" id="IPR000529">
    <property type="entry name" value="Ribosomal_bS6"/>
</dbReference>
<evidence type="ECO:0000313" key="5">
    <source>
        <dbReference type="Proteomes" id="UP000176512"/>
    </source>
</evidence>
<dbReference type="GO" id="GO:0003735">
    <property type="term" value="F:structural constituent of ribosome"/>
    <property type="evidence" value="ECO:0007669"/>
    <property type="project" value="InterPro"/>
</dbReference>
<dbReference type="InterPro" id="IPR035980">
    <property type="entry name" value="Ribosomal_bS6_sf"/>
</dbReference>
<name>A0A1G1YTK8_9BACT</name>
<accession>A0A1G1YTK8</accession>
<evidence type="ECO:0000313" key="4">
    <source>
        <dbReference type="EMBL" id="OGY54940.1"/>
    </source>
</evidence>
<dbReference type="PANTHER" id="PTHR21011">
    <property type="entry name" value="MITOCHONDRIAL 28S RIBOSOMAL PROTEIN S6"/>
    <property type="match status" value="1"/>
</dbReference>
<comment type="caution">
    <text evidence="4">The sequence shown here is derived from an EMBL/GenBank/DDBJ whole genome shotgun (WGS) entry which is preliminary data.</text>
</comment>
<evidence type="ECO:0000256" key="3">
    <source>
        <dbReference type="HAMAP-Rule" id="MF_00360"/>
    </source>
</evidence>
<evidence type="ECO:0000256" key="1">
    <source>
        <dbReference type="ARBA" id="ARBA00009512"/>
    </source>
</evidence>
<dbReference type="AlphaFoldDB" id="A0A1G1YTK8"/>
<reference evidence="4 5" key="1">
    <citation type="journal article" date="2016" name="Nat. Commun.">
        <title>Thousands of microbial genomes shed light on interconnected biogeochemical processes in an aquifer system.</title>
        <authorList>
            <person name="Anantharaman K."/>
            <person name="Brown C.T."/>
            <person name="Hug L.A."/>
            <person name="Sharon I."/>
            <person name="Castelle C.J."/>
            <person name="Probst A.J."/>
            <person name="Thomas B.C."/>
            <person name="Singh A."/>
            <person name="Wilkins M.J."/>
            <person name="Karaoz U."/>
            <person name="Brodie E.L."/>
            <person name="Williams K.H."/>
            <person name="Hubbard S.S."/>
            <person name="Banfield J.F."/>
        </authorList>
    </citation>
    <scope>NUCLEOTIDE SEQUENCE [LARGE SCALE GENOMIC DNA]</scope>
</reference>
<dbReference type="Proteomes" id="UP000176512">
    <property type="component" value="Unassembled WGS sequence"/>
</dbReference>
<proteinExistence type="inferred from homology"/>
<dbReference type="CDD" id="cd00473">
    <property type="entry name" value="bS6"/>
    <property type="match status" value="1"/>
</dbReference>
<keyword evidence="3 4" id="KW-0689">Ribosomal protein</keyword>
<keyword evidence="3" id="KW-0699">rRNA-binding</keyword>
<dbReference type="GO" id="GO:0070181">
    <property type="term" value="F:small ribosomal subunit rRNA binding"/>
    <property type="evidence" value="ECO:0007669"/>
    <property type="project" value="TreeGrafter"/>
</dbReference>
<organism evidence="4 5">
    <name type="scientific">Candidatus Buchananbacteria bacterium RIFCSPLOWO2_01_FULL_46_12</name>
    <dbReference type="NCBI Taxonomy" id="1797546"/>
    <lineage>
        <taxon>Bacteria</taxon>
        <taxon>Candidatus Buchananiibacteriota</taxon>
    </lineage>
</organism>
<dbReference type="EMBL" id="MHIP01000022">
    <property type="protein sequence ID" value="OGY54940.1"/>
    <property type="molecule type" value="Genomic_DNA"/>
</dbReference>
<dbReference type="PANTHER" id="PTHR21011:SF1">
    <property type="entry name" value="SMALL RIBOSOMAL SUBUNIT PROTEIN BS6M"/>
    <property type="match status" value="1"/>
</dbReference>
<keyword evidence="3" id="KW-0694">RNA-binding</keyword>
<dbReference type="GO" id="GO:0005737">
    <property type="term" value="C:cytoplasm"/>
    <property type="evidence" value="ECO:0007669"/>
    <property type="project" value="UniProtKB-ARBA"/>
</dbReference>
<gene>
    <name evidence="3" type="primary">rpsF</name>
    <name evidence="4" type="ORF">A3A24_03385</name>
</gene>
<sequence length="155" mass="17714">MNHYELVYLVSATYAEDELVPIKDKVRAAIQKNGGQITTEENLGKKKLAYPVQKVRHGYYLLAEFDLEPEALKKLNNDLKLTGEVLRHLVVTKDLRPASLKPLRMPRPETKPEIKIQPFKEELAAKTPSTEPVREKVSLEELDKKLDKILEGDIL</sequence>
<evidence type="ECO:0000256" key="2">
    <source>
        <dbReference type="ARBA" id="ARBA00035294"/>
    </source>
</evidence>
<dbReference type="HAMAP" id="MF_00360">
    <property type="entry name" value="Ribosomal_bS6"/>
    <property type="match status" value="1"/>
</dbReference>